<evidence type="ECO:0000313" key="6">
    <source>
        <dbReference type="EMBL" id="MFC7390516.1"/>
    </source>
</evidence>
<evidence type="ECO:0000313" key="7">
    <source>
        <dbReference type="Proteomes" id="UP001596439"/>
    </source>
</evidence>
<keyword evidence="7" id="KW-1185">Reference proteome</keyword>
<keyword evidence="2 4" id="KW-0648">Protein biosynthesis</keyword>
<evidence type="ECO:0000256" key="2">
    <source>
        <dbReference type="ARBA" id="ARBA00022917"/>
    </source>
</evidence>
<comment type="similarity">
    <text evidence="1 4">Belongs to the prolyl-tRNA editing family. YbaK/EbsC subfamily.</text>
</comment>
<name>A0ABW2PQC3_9BACL</name>
<dbReference type="PANTHER" id="PTHR30411">
    <property type="entry name" value="CYTOPLASMIC PROTEIN"/>
    <property type="match status" value="1"/>
</dbReference>
<evidence type="ECO:0000256" key="1">
    <source>
        <dbReference type="ARBA" id="ARBA00009798"/>
    </source>
</evidence>
<evidence type="ECO:0000256" key="4">
    <source>
        <dbReference type="PIRNR" id="PIRNR006181"/>
    </source>
</evidence>
<protein>
    <recommendedName>
        <fullName evidence="4">Cys-tRNA(Pro)/Cys-tRNA(Cys) deacylase</fullName>
        <ecNumber evidence="4">4.2.-.-</ecNumber>
    </recommendedName>
</protein>
<dbReference type="Gene3D" id="3.90.960.10">
    <property type="entry name" value="YbaK/aminoacyl-tRNA synthetase-associated domain"/>
    <property type="match status" value="1"/>
</dbReference>
<dbReference type="InterPro" id="IPR004369">
    <property type="entry name" value="Prolyl-tRNA_editing_YbaK/EbsC"/>
</dbReference>
<dbReference type="NCBIfam" id="TIGR00011">
    <property type="entry name" value="YbaK_EbsC"/>
    <property type="match status" value="1"/>
</dbReference>
<dbReference type="EC" id="4.2.-.-" evidence="4"/>
<organism evidence="6 7">
    <name type="scientific">Exiguobacterium aestuarii</name>
    <dbReference type="NCBI Taxonomy" id="273527"/>
    <lineage>
        <taxon>Bacteria</taxon>
        <taxon>Bacillati</taxon>
        <taxon>Bacillota</taxon>
        <taxon>Bacilli</taxon>
        <taxon>Bacillales</taxon>
        <taxon>Bacillales Family XII. Incertae Sedis</taxon>
        <taxon>Exiguobacterium</taxon>
    </lineage>
</organism>
<gene>
    <name evidence="6" type="primary">ybaK</name>
    <name evidence="6" type="ORF">ACFQO8_10160</name>
</gene>
<reference evidence="7" key="1">
    <citation type="journal article" date="2019" name="Int. J. Syst. Evol. Microbiol.">
        <title>The Global Catalogue of Microorganisms (GCM) 10K type strain sequencing project: providing services to taxonomists for standard genome sequencing and annotation.</title>
        <authorList>
            <consortium name="The Broad Institute Genomics Platform"/>
            <consortium name="The Broad Institute Genome Sequencing Center for Infectious Disease"/>
            <person name="Wu L."/>
            <person name="Ma J."/>
        </authorList>
    </citation>
    <scope>NUCLEOTIDE SEQUENCE [LARGE SCALE GENOMIC DNA]</scope>
    <source>
        <strain evidence="7">CCUG 55590</strain>
    </source>
</reference>
<keyword evidence="3 4" id="KW-0456">Lyase</keyword>
<dbReference type="CDD" id="cd00002">
    <property type="entry name" value="YbaK_deacylase"/>
    <property type="match status" value="1"/>
</dbReference>
<sequence length="154" mass="17409">MQLTNAARQLKQKKIPFTYHTYEVDESDVSAKHVAMTLQKPLDELYKTICLMNEKKQYAFFLISGERDIDLKAAAKAWGAKKASPVPMKELEALTGYIRGGVSPIGAKKPFPVYLHDAAKEKETITISAGKRGYQLELKPEDLLQFTNGRWFSQ</sequence>
<comment type="caution">
    <text evidence="6">The sequence shown here is derived from an EMBL/GenBank/DDBJ whole genome shotgun (WGS) entry which is preliminary data.</text>
</comment>
<proteinExistence type="inferred from homology"/>
<evidence type="ECO:0000256" key="3">
    <source>
        <dbReference type="ARBA" id="ARBA00023239"/>
    </source>
</evidence>
<accession>A0ABW2PQC3</accession>
<dbReference type="PIRSF" id="PIRSF006181">
    <property type="entry name" value="EbsC_YbaK"/>
    <property type="match status" value="1"/>
</dbReference>
<evidence type="ECO:0000259" key="5">
    <source>
        <dbReference type="Pfam" id="PF04073"/>
    </source>
</evidence>
<dbReference type="RefSeq" id="WP_214789645.1">
    <property type="nucleotide sequence ID" value="NZ_JANIEL010000006.1"/>
</dbReference>
<dbReference type="PANTHER" id="PTHR30411:SF0">
    <property type="entry name" value="CYS-TRNA(PRO)_CYS-TRNA(CYS) DEACYLASE YBAK"/>
    <property type="match status" value="1"/>
</dbReference>
<dbReference type="EMBL" id="JBHTCE010000001">
    <property type="protein sequence ID" value="MFC7390516.1"/>
    <property type="molecule type" value="Genomic_DNA"/>
</dbReference>
<dbReference type="InterPro" id="IPR036754">
    <property type="entry name" value="YbaK/aa-tRNA-synt-asso_dom_sf"/>
</dbReference>
<feature type="domain" description="YbaK/aminoacyl-tRNA synthetase-associated" evidence="5">
    <location>
        <begin position="30"/>
        <end position="146"/>
    </location>
</feature>
<dbReference type="Pfam" id="PF04073">
    <property type="entry name" value="tRNA_edit"/>
    <property type="match status" value="1"/>
</dbReference>
<dbReference type="InterPro" id="IPR007214">
    <property type="entry name" value="YbaK/aa-tRNA-synth-assoc-dom"/>
</dbReference>
<dbReference type="Proteomes" id="UP001596439">
    <property type="component" value="Unassembled WGS sequence"/>
</dbReference>
<dbReference type="SUPFAM" id="SSF55826">
    <property type="entry name" value="YbaK/ProRS associated domain"/>
    <property type="match status" value="1"/>
</dbReference>